<name>A0AAP8J1R6_LACRH</name>
<proteinExistence type="predicted"/>
<protein>
    <submittedName>
        <fullName evidence="1">Malolactic regulator</fullName>
    </submittedName>
</protein>
<dbReference type="NCBIfam" id="NF040509">
    <property type="entry name" value="Lacto_palin_RPT"/>
    <property type="match status" value="1"/>
</dbReference>
<reference evidence="1 2" key="1">
    <citation type="submission" date="2017-12" db="EMBL/GenBank/DDBJ databases">
        <title>Phylogenetic diversity of female urinary microbiome.</title>
        <authorList>
            <person name="Thomas-White K."/>
            <person name="Wolfe A.J."/>
        </authorList>
    </citation>
    <scope>NUCLEOTIDE SEQUENCE [LARGE SCALE GENOMIC DNA]</scope>
    <source>
        <strain evidence="1 2">UMB0004</strain>
    </source>
</reference>
<organism evidence="1 2">
    <name type="scientific">Lacticaseibacillus rhamnosus</name>
    <name type="common">Lactobacillus rhamnosus</name>
    <dbReference type="NCBI Taxonomy" id="47715"/>
    <lineage>
        <taxon>Bacteria</taxon>
        <taxon>Bacillati</taxon>
        <taxon>Bacillota</taxon>
        <taxon>Bacilli</taxon>
        <taxon>Lactobacillales</taxon>
        <taxon>Lactobacillaceae</taxon>
        <taxon>Lacticaseibacillus</taxon>
    </lineage>
</organism>
<gene>
    <name evidence="1" type="ORF">CYJ91_03420</name>
</gene>
<comment type="caution">
    <text evidence="1">The sequence shown here is derived from an EMBL/GenBank/DDBJ whole genome shotgun (WGS) entry which is preliminary data.</text>
</comment>
<evidence type="ECO:0000313" key="2">
    <source>
        <dbReference type="Proteomes" id="UP000234212"/>
    </source>
</evidence>
<sequence>MILRLLAQGAVCEEFGCNGWSRAIKSRDTYIQDSNVPAYAHNAFTSAGTCM</sequence>
<evidence type="ECO:0000313" key="1">
    <source>
        <dbReference type="EMBL" id="PLA58596.1"/>
    </source>
</evidence>
<dbReference type="Proteomes" id="UP000234212">
    <property type="component" value="Unassembled WGS sequence"/>
</dbReference>
<accession>A0AAP8J1R6</accession>
<dbReference type="EMBL" id="PKJX01000001">
    <property type="protein sequence ID" value="PLA58596.1"/>
    <property type="molecule type" value="Genomic_DNA"/>
</dbReference>
<dbReference type="AlphaFoldDB" id="A0AAP8J1R6"/>